<comment type="caution">
    <text evidence="1">The sequence shown here is derived from an EMBL/GenBank/DDBJ whole genome shotgun (WGS) entry which is preliminary data.</text>
</comment>
<name>A0A0R2F3Z7_9LACO</name>
<dbReference type="RefSeq" id="WP_054661451.1">
    <property type="nucleotide sequence ID" value="NZ_AYZJ01000034.1"/>
</dbReference>
<sequence length="136" mass="15736">MQTQDYVQCVNQELERLLVFETVFKEYAHTCSNIEKGNCLASENFERIHLYFTKNIIRFDRFVDQCAAVPAPSGYERFNQLLVNGLKGIREAVIDMLEAIQPDHVDHHQFATALQQQQSAREQINTAFEQINVPAF</sequence>
<evidence type="ECO:0000313" key="1">
    <source>
        <dbReference type="EMBL" id="KRN22219.1"/>
    </source>
</evidence>
<dbReference type="EMBL" id="AYZJ01000034">
    <property type="protein sequence ID" value="KRN22219.1"/>
    <property type="molecule type" value="Genomic_DNA"/>
</dbReference>
<dbReference type="AlphaFoldDB" id="A0A0R2F3Z7"/>
<reference evidence="1 2" key="1">
    <citation type="journal article" date="2015" name="Genome Announc.">
        <title>Expanding the biotechnology potential of lactobacilli through comparative genomics of 213 strains and associated genera.</title>
        <authorList>
            <person name="Sun Z."/>
            <person name="Harris H.M."/>
            <person name="McCann A."/>
            <person name="Guo C."/>
            <person name="Argimon S."/>
            <person name="Zhang W."/>
            <person name="Yang X."/>
            <person name="Jeffery I.B."/>
            <person name="Cooney J.C."/>
            <person name="Kagawa T.F."/>
            <person name="Liu W."/>
            <person name="Song Y."/>
            <person name="Salvetti E."/>
            <person name="Wrobel A."/>
            <person name="Rasinkangas P."/>
            <person name="Parkhill J."/>
            <person name="Rea M.C."/>
            <person name="O'Sullivan O."/>
            <person name="Ritari J."/>
            <person name="Douillard F.P."/>
            <person name="Paul Ross R."/>
            <person name="Yang R."/>
            <person name="Briner A.E."/>
            <person name="Felis G.E."/>
            <person name="de Vos W.M."/>
            <person name="Barrangou R."/>
            <person name="Klaenhammer T.R."/>
            <person name="Caufield P.W."/>
            <person name="Cui Y."/>
            <person name="Zhang H."/>
            <person name="O'Toole P.W."/>
        </authorList>
    </citation>
    <scope>NUCLEOTIDE SEQUENCE [LARGE SCALE GENOMIC DNA]</scope>
    <source>
        <strain evidence="1 2">DSM 22697</strain>
    </source>
</reference>
<keyword evidence="2" id="KW-1185">Reference proteome</keyword>
<evidence type="ECO:0008006" key="3">
    <source>
        <dbReference type="Google" id="ProtNLM"/>
    </source>
</evidence>
<dbReference type="PATRIC" id="fig|1423730.4.peg.1931"/>
<dbReference type="OrthoDB" id="2315746at2"/>
<dbReference type="Proteomes" id="UP000050865">
    <property type="component" value="Unassembled WGS sequence"/>
</dbReference>
<organism evidence="1 2">
    <name type="scientific">Lacticaseibacillus camelliae DSM 22697 = JCM 13995</name>
    <dbReference type="NCBI Taxonomy" id="1423730"/>
    <lineage>
        <taxon>Bacteria</taxon>
        <taxon>Bacillati</taxon>
        <taxon>Bacillota</taxon>
        <taxon>Bacilli</taxon>
        <taxon>Lactobacillales</taxon>
        <taxon>Lactobacillaceae</taxon>
        <taxon>Lacticaseibacillus</taxon>
    </lineage>
</organism>
<accession>A0A0R2F3Z7</accession>
<gene>
    <name evidence="1" type="ORF">FC75_GL001855</name>
</gene>
<proteinExistence type="predicted"/>
<protein>
    <recommendedName>
        <fullName evidence="3">LXG domain-containing protein</fullName>
    </recommendedName>
</protein>
<evidence type="ECO:0000313" key="2">
    <source>
        <dbReference type="Proteomes" id="UP000050865"/>
    </source>
</evidence>